<feature type="compositionally biased region" description="Low complexity" evidence="1">
    <location>
        <begin position="1151"/>
        <end position="1166"/>
    </location>
</feature>
<gene>
    <name evidence="6" type="ORF">BSAE_0828</name>
</gene>
<feature type="domain" description="Probable ATP-binding protein BrxC alpha-helical" evidence="4">
    <location>
        <begin position="890"/>
        <end position="1016"/>
    </location>
</feature>
<proteinExistence type="predicted"/>
<evidence type="ECO:0000313" key="7">
    <source>
        <dbReference type="Proteomes" id="UP000029040"/>
    </source>
</evidence>
<evidence type="ECO:0000259" key="2">
    <source>
        <dbReference type="Pfam" id="PF19557"/>
    </source>
</evidence>
<feature type="domain" description="DUF6079" evidence="2">
    <location>
        <begin position="28"/>
        <end position="168"/>
    </location>
</feature>
<dbReference type="EMBL" id="JGZM01000001">
    <property type="protein sequence ID" value="KFI89352.1"/>
    <property type="molecule type" value="Genomic_DNA"/>
</dbReference>
<dbReference type="Pfam" id="PF19557">
    <property type="entry name" value="DUF6079_1st"/>
    <property type="match status" value="1"/>
</dbReference>
<dbReference type="Pfam" id="PF25796">
    <property type="entry name" value="BREX_BrxC_4th"/>
    <property type="match status" value="1"/>
</dbReference>
<evidence type="ECO:0000256" key="1">
    <source>
        <dbReference type="SAM" id="MobiDB-lite"/>
    </source>
</evidence>
<dbReference type="Pfam" id="PF25792">
    <property type="entry name" value="BREX_BrxC_helical"/>
    <property type="match status" value="1"/>
</dbReference>
<reference evidence="6 7" key="1">
    <citation type="submission" date="2014-03" db="EMBL/GenBank/DDBJ databases">
        <title>Genomics of Bifidobacteria.</title>
        <authorList>
            <person name="Ventura M."/>
            <person name="Milani C."/>
            <person name="Lugli G.A."/>
        </authorList>
    </citation>
    <scope>NUCLEOTIDE SEQUENCE [LARGE SCALE GENOMIC DNA]</scope>
    <source>
        <strain evidence="6 7">LMG 14934</strain>
    </source>
</reference>
<dbReference type="NCBIfam" id="NF033441">
    <property type="entry name" value="BREX_BrxC"/>
    <property type="match status" value="1"/>
</dbReference>
<feature type="region of interest" description="Disordered" evidence="1">
    <location>
        <begin position="1141"/>
        <end position="1168"/>
    </location>
</feature>
<accession>A0A087D1F2</accession>
<evidence type="ECO:0000313" key="6">
    <source>
        <dbReference type="EMBL" id="KFI89352.1"/>
    </source>
</evidence>
<dbReference type="AlphaFoldDB" id="A0A087D1F2"/>
<name>A0A087D1F2_9BIFI</name>
<dbReference type="InterPro" id="IPR027417">
    <property type="entry name" value="P-loop_NTPase"/>
</dbReference>
<comment type="caution">
    <text evidence="6">The sequence shown here is derived from an EMBL/GenBank/DDBJ whole genome shotgun (WGS) entry which is preliminary data.</text>
</comment>
<feature type="domain" description="Probable ATP-binding protein BrxC winged helix-turn-helix" evidence="3">
    <location>
        <begin position="799"/>
        <end position="879"/>
    </location>
</feature>
<dbReference type="InterPro" id="IPR058036">
    <property type="entry name" value="BREX_BrxC_4th"/>
</dbReference>
<dbReference type="InterPro" id="IPR047679">
    <property type="entry name" value="BREX_BrxC"/>
</dbReference>
<dbReference type="RefSeq" id="WP_033509374.1">
    <property type="nucleotide sequence ID" value="NZ_JDTM01000006.1"/>
</dbReference>
<dbReference type="SUPFAM" id="SSF52540">
    <property type="entry name" value="P-loop containing nucleoside triphosphate hydrolases"/>
    <property type="match status" value="1"/>
</dbReference>
<organism evidence="6 7">
    <name type="scientific">Bifidobacterium pullorum subsp. saeculare DSM 6531 = LMG 14934</name>
    <dbReference type="NCBI Taxonomy" id="1437611"/>
    <lineage>
        <taxon>Bacteria</taxon>
        <taxon>Bacillati</taxon>
        <taxon>Actinomycetota</taxon>
        <taxon>Actinomycetes</taxon>
        <taxon>Bifidobacteriales</taxon>
        <taxon>Bifidobacteriaceae</taxon>
        <taxon>Bifidobacterium</taxon>
    </lineage>
</organism>
<evidence type="ECO:0000259" key="3">
    <source>
        <dbReference type="Pfam" id="PF25791"/>
    </source>
</evidence>
<dbReference type="InterPro" id="IPR058038">
    <property type="entry name" value="BREX_BrxC_wHTH"/>
</dbReference>
<evidence type="ECO:0000259" key="4">
    <source>
        <dbReference type="Pfam" id="PF25792"/>
    </source>
</evidence>
<dbReference type="InterPro" id="IPR058037">
    <property type="entry name" value="BREX_BrxC_helical"/>
</dbReference>
<dbReference type="Proteomes" id="UP000029040">
    <property type="component" value="Unassembled WGS sequence"/>
</dbReference>
<dbReference type="Pfam" id="PF25791">
    <property type="entry name" value="WHD_BREX_BrxC"/>
    <property type="match status" value="1"/>
</dbReference>
<evidence type="ECO:0000259" key="5">
    <source>
        <dbReference type="Pfam" id="PF25796"/>
    </source>
</evidence>
<dbReference type="InterPro" id="IPR045725">
    <property type="entry name" value="DUF6079_N"/>
</dbReference>
<protein>
    <recommendedName>
        <fullName evidence="8">BREX system P-loop protein BrxC</fullName>
    </recommendedName>
</protein>
<sequence length="1221" mass="137195">MESQQSKVTFADLFARDIDKKINGVIKANDEKELADEVDEYVLTGEIQQNLETFLEEYNDPANHTQNGAWISGFFGSGKSHLLKMLSHILGDVPRGLIDSEAQTQPLSRESIVRSFIAKANEQDNSMLAGELERALTIPATSILFNIDQKSDKGSVTALLYAFIRVFDEARGYYGRTPYVARFEKDLDNNGQFEAFKEAFAEEAGKPWSEGRDEFILWDDEISSAYGKVTGKSDRNVIAERYENSYRATVEDFANDVRQWLDRQPDRNHRIIFLVDEVGQFIGQNTELMLQLQSVAEDLAVKTNGRAWVVVTSQEDMDTIVGDRTKQQGYDFSKIQARFAIKLKLNSADVIEVIQKRLLAKKPEYEALMQDLWAEQGANLRTMFEFSRDSRKFSTSKAFTEEDFEASYPLVNYEFELFQTALRCMSQYNMFDGRHASVGERSMLAVVGSTLQQSKDSTVGKLIPFDRLYDGIHDAIQSTANYRILQAERVLDPDIKDLAVRLLKVLLLVKHVEGFIANTHNLRILLTDGFDTDLIDLERRIGEALRVLEHETYVQRVGESYEYLTNEEQDIEQEIKNIDIDHTSVVGEFKDILLNDVIGRLKVQYGPQKKVFDFGLRIDQVQQGVQRPIWLDVSTALDPDGREDARRAGMGARDTITLLLGQDDSTLFEDIQMYVKTTTYLRRTDTGNQSETRQRIIAGKRTAQERLYRELRTRVGNAVKTGMFVYNGETMDVQSSDPQSRIIEGLQTLIGRYYTNFPMLGGVRYEESGLAAIIADAAASGPESLPGTDAVRNQLDGPAEDVLSFVTREHTNNVTPTVRTIMTRYDAPPYGWPFAAILACIGYLYGSERIELNIDGRPVQRTEAAQLLRNTKKQESIVVSVPKVYDPVRVKKLRDFAKDFLDMPNTDSSSAPMELAEKVKDGLLSEAEKLRRMRTQYATLPFIAQLEDPIESMVYAAQKGTAWLLDHFTGADMERNAEALLAAKDDVIDPIVGFINGNQRVIFDDCRSWLNSNKANMPLVSKETQELYRQATELMESPTLYRGGGVTKFKGLVDSLKQSVGADVERERGAATAVLDTITDAIRESDAWENASKSVQSAAESIMRGIRNSIDATSVIGNIRQMVSQAQEKTYPQLMDNLAASVPQPQPQPVMPSTTPSDPGDVVESPSPVPAAPVKRNVHIKSIPLPHTATILESETDIDAFLEAYRSRLVAALKQGERILL</sequence>
<evidence type="ECO:0008006" key="8">
    <source>
        <dbReference type="Google" id="ProtNLM"/>
    </source>
</evidence>
<feature type="domain" description="Probable ATP-binding protein BrxC 4th six-stranded beta-sheet" evidence="5">
    <location>
        <begin position="578"/>
        <end position="749"/>
    </location>
</feature>